<organism evidence="2 3">
    <name type="scientific">Mycolicibacterium fortuitum</name>
    <name type="common">Mycobacterium fortuitum</name>
    <dbReference type="NCBI Taxonomy" id="1766"/>
    <lineage>
        <taxon>Bacteria</taxon>
        <taxon>Bacillati</taxon>
        <taxon>Actinomycetota</taxon>
        <taxon>Actinomycetes</taxon>
        <taxon>Mycobacteriales</taxon>
        <taxon>Mycobacteriaceae</taxon>
        <taxon>Mycolicibacterium</taxon>
    </lineage>
</organism>
<dbReference type="AlphaFoldDB" id="A0A378V125"/>
<keyword evidence="1" id="KW-1133">Transmembrane helix</keyword>
<keyword evidence="1" id="KW-0472">Membrane</keyword>
<evidence type="ECO:0000313" key="2">
    <source>
        <dbReference type="EMBL" id="SUA04018.1"/>
    </source>
</evidence>
<gene>
    <name evidence="2" type="ORF">NCTC1542_05512</name>
</gene>
<dbReference type="Proteomes" id="UP000255389">
    <property type="component" value="Unassembled WGS sequence"/>
</dbReference>
<protein>
    <submittedName>
        <fullName evidence="2">Phage-related protein</fullName>
    </submittedName>
</protein>
<feature type="transmembrane region" description="Helical" evidence="1">
    <location>
        <begin position="135"/>
        <end position="154"/>
    </location>
</feature>
<accession>A0A378V125</accession>
<evidence type="ECO:0000256" key="1">
    <source>
        <dbReference type="SAM" id="Phobius"/>
    </source>
</evidence>
<proteinExistence type="predicted"/>
<sequence>MSDAGGKEVGRISIRVMPKLNDFRQRVKSAVEEIERTITARIDVHANTTGFRQQVHAVTQGLRAQVHVDVDHASLQQMLLLIRNAMSSQTITPFGSGGGMRGMGGGMGGMGSMAAILAGITVVAAPLMGLLTTSLLALPGLIAAVAAPVGALMLGMDGLKKAAETLTQPFTALKEAMSAKVESQFAPVFERLGGIFPTLERSLPRVTQGLADLAGSFVDTITSGPGMSKIEGIIGNIGTAISAAAPGIGSFTDGFLTLASELTAKLPAISEWFNGAGESFKTWIDKMSSSGTLSTAFDSLGTSLKTILDSLGRMATEGMKFMENPEKMANFNKVLSGIGDVLVNIVTWSNRLSAVWQGLAFLFTPISELGNVWTGIKVKAEQAWNGIKATVAEGVASVVSFVAGLPGKITAAIGDLGSTLIAAGQSLMDGLLRGIKARVQAVYDFVSGIAGKIAALKGPLPYDRKVLIPNGQALMEGLGDGLRSGFSDVLTDVKGMAGQLSDEMQLSGSVNTADEWANKFVDVGVNFARATGDQAMSDLGIGGGAITGLGNALLDYGVQMAKKGVTNIYTTSMDDALAAKQRQDNRAAIQWEK</sequence>
<reference evidence="2 3" key="1">
    <citation type="submission" date="2018-06" db="EMBL/GenBank/DDBJ databases">
        <authorList>
            <consortium name="Pathogen Informatics"/>
            <person name="Doyle S."/>
        </authorList>
    </citation>
    <scope>NUCLEOTIDE SEQUENCE [LARGE SCALE GENOMIC DNA]</scope>
    <source>
        <strain evidence="2 3">NCTC1542</strain>
    </source>
</reference>
<feature type="transmembrane region" description="Helical" evidence="1">
    <location>
        <begin position="110"/>
        <end position="129"/>
    </location>
</feature>
<keyword evidence="1" id="KW-0812">Transmembrane</keyword>
<dbReference type="EMBL" id="UGQY01000004">
    <property type="protein sequence ID" value="SUA04018.1"/>
    <property type="molecule type" value="Genomic_DNA"/>
</dbReference>
<name>A0A378V125_MYCFO</name>
<evidence type="ECO:0000313" key="3">
    <source>
        <dbReference type="Proteomes" id="UP000255389"/>
    </source>
</evidence>